<dbReference type="InterPro" id="IPR042624">
    <property type="entry name" value="RAMD2A"/>
</dbReference>
<dbReference type="EMBL" id="JARO02001412">
    <property type="protein sequence ID" value="KPP75554.1"/>
    <property type="molecule type" value="Genomic_DNA"/>
</dbReference>
<dbReference type="PANTHER" id="PTHR46973">
    <property type="entry name" value="GRAM DOMAIN-CONTAINING PROTEIN 2A"/>
    <property type="match status" value="1"/>
</dbReference>
<dbReference type="GO" id="GO:0044232">
    <property type="term" value="C:organelle membrane contact site"/>
    <property type="evidence" value="ECO:0007669"/>
    <property type="project" value="TreeGrafter"/>
</dbReference>
<dbReference type="GO" id="GO:2001256">
    <property type="term" value="P:regulation of store-operated calcium entry"/>
    <property type="evidence" value="ECO:0007669"/>
    <property type="project" value="TreeGrafter"/>
</dbReference>
<dbReference type="Pfam" id="PF02893">
    <property type="entry name" value="GRAM"/>
    <property type="match status" value="1"/>
</dbReference>
<dbReference type="GO" id="GO:0061817">
    <property type="term" value="P:endoplasmic reticulum-plasma membrane tethering"/>
    <property type="evidence" value="ECO:0007669"/>
    <property type="project" value="TreeGrafter"/>
</dbReference>
<evidence type="ECO:0000259" key="2">
    <source>
        <dbReference type="SMART" id="SM00568"/>
    </source>
</evidence>
<dbReference type="AlphaFoldDB" id="A0A0P7UM67"/>
<dbReference type="InterPro" id="IPR004182">
    <property type="entry name" value="GRAM"/>
</dbReference>
<dbReference type="Proteomes" id="UP000034805">
    <property type="component" value="Unassembled WGS sequence"/>
</dbReference>
<accession>A0A0P7UM67</accession>
<keyword evidence="1" id="KW-1133">Transmembrane helix</keyword>
<dbReference type="Gene3D" id="2.30.29.30">
    <property type="entry name" value="Pleckstrin-homology domain (PH domain)/Phosphotyrosine-binding domain (PTB)"/>
    <property type="match status" value="1"/>
</dbReference>
<keyword evidence="1" id="KW-0472">Membrane</keyword>
<protein>
    <submittedName>
        <fullName evidence="3">GRAM domain-containing protein 2-like</fullName>
    </submittedName>
</protein>
<evidence type="ECO:0000313" key="4">
    <source>
        <dbReference type="Proteomes" id="UP000034805"/>
    </source>
</evidence>
<evidence type="ECO:0000313" key="3">
    <source>
        <dbReference type="EMBL" id="KPP75554.1"/>
    </source>
</evidence>
<sequence length="270" mass="30222">MMSTRRGCEERGARVTLGMLGLVRTFGSSNERSGAERERALGAGLMSEPRASPRALGKYDARFREAFRSVPEDEVLLKVYSCALLRDILLQGRLYISSNWLCFYANLFGKDIKVSVPVTSVQLVKKCRTARLLPNGLAVTTDTGQKYVFVSLLSRDSVYDVLRRICTHLQVNGKKSLSPKQHVEEPSSLSLVDFPAPDEFPVPRSARADETPAGEPEAVLSRAERRLLELFIVLIVVLILSSCYLAFRVCTLEEQLSFLNTKLAQHVRER</sequence>
<keyword evidence="1" id="KW-0812">Transmembrane</keyword>
<dbReference type="PANTHER" id="PTHR46973:SF1">
    <property type="entry name" value="GRAM DOMAIN-CONTAINING PROTEIN 2A"/>
    <property type="match status" value="1"/>
</dbReference>
<evidence type="ECO:0000256" key="1">
    <source>
        <dbReference type="SAM" id="Phobius"/>
    </source>
</evidence>
<feature type="domain" description="GRAM" evidence="2">
    <location>
        <begin position="61"/>
        <end position="128"/>
    </location>
</feature>
<reference evidence="3 4" key="1">
    <citation type="submission" date="2015-08" db="EMBL/GenBank/DDBJ databases">
        <title>The genome of the Asian arowana (Scleropages formosus).</title>
        <authorList>
            <person name="Tan M.H."/>
            <person name="Gan H.M."/>
            <person name="Croft L.J."/>
            <person name="Austin C.M."/>
        </authorList>
    </citation>
    <scope>NUCLEOTIDE SEQUENCE [LARGE SCALE GENOMIC DNA]</scope>
    <source>
        <strain evidence="3">Aro1</strain>
    </source>
</reference>
<name>A0A0P7UM67_SCLFO</name>
<feature type="transmembrane region" description="Helical" evidence="1">
    <location>
        <begin position="227"/>
        <end position="247"/>
    </location>
</feature>
<dbReference type="FunFam" id="2.30.29.30:FF:000086">
    <property type="entry name" value="GRAM domain-containing protein 2B isoform 2"/>
    <property type="match status" value="1"/>
</dbReference>
<dbReference type="InterPro" id="IPR011993">
    <property type="entry name" value="PH-like_dom_sf"/>
</dbReference>
<gene>
    <name evidence="3" type="ORF">Z043_105186</name>
</gene>
<dbReference type="GO" id="GO:0005789">
    <property type="term" value="C:endoplasmic reticulum membrane"/>
    <property type="evidence" value="ECO:0007669"/>
    <property type="project" value="TreeGrafter"/>
</dbReference>
<dbReference type="SMART" id="SM00568">
    <property type="entry name" value="GRAM"/>
    <property type="match status" value="1"/>
</dbReference>
<comment type="caution">
    <text evidence="3">The sequence shown here is derived from an EMBL/GenBank/DDBJ whole genome shotgun (WGS) entry which is preliminary data.</text>
</comment>
<proteinExistence type="predicted"/>
<dbReference type="GO" id="GO:0005546">
    <property type="term" value="F:phosphatidylinositol-4,5-bisphosphate binding"/>
    <property type="evidence" value="ECO:0007669"/>
    <property type="project" value="TreeGrafter"/>
</dbReference>
<organism evidence="3 4">
    <name type="scientific">Scleropages formosus</name>
    <name type="common">Asian bonytongue</name>
    <name type="synonym">Osteoglossum formosum</name>
    <dbReference type="NCBI Taxonomy" id="113540"/>
    <lineage>
        <taxon>Eukaryota</taxon>
        <taxon>Metazoa</taxon>
        <taxon>Chordata</taxon>
        <taxon>Craniata</taxon>
        <taxon>Vertebrata</taxon>
        <taxon>Euteleostomi</taxon>
        <taxon>Actinopterygii</taxon>
        <taxon>Neopterygii</taxon>
        <taxon>Teleostei</taxon>
        <taxon>Osteoglossocephala</taxon>
        <taxon>Osteoglossomorpha</taxon>
        <taxon>Osteoglossiformes</taxon>
        <taxon>Osteoglossidae</taxon>
        <taxon>Scleropages</taxon>
    </lineage>
</organism>
<dbReference type="CDD" id="cd13220">
    <property type="entry name" value="PH-GRAM_GRAMDC"/>
    <property type="match status" value="1"/>
</dbReference>
<dbReference type="STRING" id="113540.ENSSFOP00015056634"/>